<dbReference type="CDD" id="cd16431">
    <property type="entry name" value="IcmE"/>
    <property type="match status" value="1"/>
</dbReference>
<keyword evidence="2" id="KW-0812">Transmembrane</keyword>
<protein>
    <recommendedName>
        <fullName evidence="5">Type IV secretion protein DotG</fullName>
    </recommendedName>
</protein>
<reference evidence="3 4" key="1">
    <citation type="journal article" date="2018" name="Arch. Microbiol.">
        <title>New insights into the metabolic potential of the phototrophic purple bacterium Rhodopila globiformis DSM 161(T) from its draft genome sequence and evidence for a vanadium-dependent nitrogenase.</title>
        <authorList>
            <person name="Imhoff J.F."/>
            <person name="Rahn T."/>
            <person name="Kunzel S."/>
            <person name="Neulinger S.C."/>
        </authorList>
    </citation>
    <scope>NUCLEOTIDE SEQUENCE [LARGE SCALE GENOMIC DNA]</scope>
    <source>
        <strain evidence="3 4">DSM 161</strain>
    </source>
</reference>
<dbReference type="Proteomes" id="UP000239724">
    <property type="component" value="Unassembled WGS sequence"/>
</dbReference>
<keyword evidence="2" id="KW-1133">Transmembrane helix</keyword>
<comment type="caution">
    <text evidence="3">The sequence shown here is derived from an EMBL/GenBank/DDBJ whole genome shotgun (WGS) entry which is preliminary data.</text>
</comment>
<evidence type="ECO:0000256" key="1">
    <source>
        <dbReference type="SAM" id="MobiDB-lite"/>
    </source>
</evidence>
<dbReference type="OrthoDB" id="7226251at2"/>
<gene>
    <name evidence="3" type="ORF">CCS01_12170</name>
</gene>
<evidence type="ECO:0008006" key="5">
    <source>
        <dbReference type="Google" id="ProtNLM"/>
    </source>
</evidence>
<dbReference type="EMBL" id="NHRY01000128">
    <property type="protein sequence ID" value="PPQ34132.1"/>
    <property type="molecule type" value="Genomic_DNA"/>
</dbReference>
<organism evidence="3 4">
    <name type="scientific">Rhodopila globiformis</name>
    <name type="common">Rhodopseudomonas globiformis</name>
    <dbReference type="NCBI Taxonomy" id="1071"/>
    <lineage>
        <taxon>Bacteria</taxon>
        <taxon>Pseudomonadati</taxon>
        <taxon>Pseudomonadota</taxon>
        <taxon>Alphaproteobacteria</taxon>
        <taxon>Acetobacterales</taxon>
        <taxon>Acetobacteraceae</taxon>
        <taxon>Rhodopila</taxon>
    </lineage>
</organism>
<evidence type="ECO:0000313" key="4">
    <source>
        <dbReference type="Proteomes" id="UP000239724"/>
    </source>
</evidence>
<sequence length="420" mass="43292">MSGVLKMRGGPLLSSAGRAGPRRLAVIAMSGTAIVALVVVVALSGHKAVPVSQDARMKPVDPLPGGLHSTPEMNALGFEADTQQAQAALKRGESYTPALAPSVPMFPSPPAPDLTTPVPTPAPAPQPVRQPHAVAPVRVVMPQEVVEMPTPTVAPAQVIHVQAVVDPKAVEATNKQIGDLFSQWGGRLPRTEMVLPPSERVDDPNATDPSGNARAGTTARSSPAATPASLRSDERTGRVLVPAGRGVFAHPILALSSDQSSPVVMQADSGPIAGDRMIGSFSKQADRLVIHIDRIIHQGQEISADGVVTAPDTMEAGVASEIDQHYAERFILPAAAAFVAGLGQALATTSNTTAVLSPFGGATTNTNLNFHQQLGVAAGVAAQQIGNTLNAQAPKGPTISLEANVSVGVMFLSNVVDKRS</sequence>
<dbReference type="RefSeq" id="WP_104519120.1">
    <property type="nucleotide sequence ID" value="NZ_NHRY01000128.1"/>
</dbReference>
<feature type="region of interest" description="Disordered" evidence="1">
    <location>
        <begin position="194"/>
        <end position="235"/>
    </location>
</feature>
<name>A0A2S6NHL8_RHOGL</name>
<proteinExistence type="predicted"/>
<evidence type="ECO:0000313" key="3">
    <source>
        <dbReference type="EMBL" id="PPQ34132.1"/>
    </source>
</evidence>
<evidence type="ECO:0000256" key="2">
    <source>
        <dbReference type="SAM" id="Phobius"/>
    </source>
</evidence>
<feature type="compositionally biased region" description="Low complexity" evidence="1">
    <location>
        <begin position="213"/>
        <end position="230"/>
    </location>
</feature>
<feature type="transmembrane region" description="Helical" evidence="2">
    <location>
        <begin position="24"/>
        <end position="43"/>
    </location>
</feature>
<dbReference type="AlphaFoldDB" id="A0A2S6NHL8"/>
<dbReference type="InterPro" id="IPR049855">
    <property type="entry name" value="DotG/IcmE-like_C"/>
</dbReference>
<keyword evidence="4" id="KW-1185">Reference proteome</keyword>
<keyword evidence="2" id="KW-0472">Membrane</keyword>
<accession>A0A2S6NHL8</accession>